<dbReference type="AlphaFoldDB" id="A0AAP0J9T6"/>
<feature type="compositionally biased region" description="Acidic residues" evidence="1">
    <location>
        <begin position="58"/>
        <end position="68"/>
    </location>
</feature>
<evidence type="ECO:0000256" key="1">
    <source>
        <dbReference type="SAM" id="MobiDB-lite"/>
    </source>
</evidence>
<evidence type="ECO:0000313" key="2">
    <source>
        <dbReference type="EMBL" id="KAK9128956.1"/>
    </source>
</evidence>
<feature type="compositionally biased region" description="Basic and acidic residues" evidence="1">
    <location>
        <begin position="69"/>
        <end position="83"/>
    </location>
</feature>
<evidence type="ECO:0000313" key="3">
    <source>
        <dbReference type="Proteomes" id="UP001420932"/>
    </source>
</evidence>
<dbReference type="EMBL" id="JBBNAF010000007">
    <property type="protein sequence ID" value="KAK9128956.1"/>
    <property type="molecule type" value="Genomic_DNA"/>
</dbReference>
<keyword evidence="3" id="KW-1185">Reference proteome</keyword>
<protein>
    <submittedName>
        <fullName evidence="2">Uncharacterized protein</fullName>
    </submittedName>
</protein>
<organism evidence="2 3">
    <name type="scientific">Stephania yunnanensis</name>
    <dbReference type="NCBI Taxonomy" id="152371"/>
    <lineage>
        <taxon>Eukaryota</taxon>
        <taxon>Viridiplantae</taxon>
        <taxon>Streptophyta</taxon>
        <taxon>Embryophyta</taxon>
        <taxon>Tracheophyta</taxon>
        <taxon>Spermatophyta</taxon>
        <taxon>Magnoliopsida</taxon>
        <taxon>Ranunculales</taxon>
        <taxon>Menispermaceae</taxon>
        <taxon>Menispermoideae</taxon>
        <taxon>Cissampelideae</taxon>
        <taxon>Stephania</taxon>
    </lineage>
</organism>
<accession>A0AAP0J9T6</accession>
<feature type="region of interest" description="Disordered" evidence="1">
    <location>
        <begin position="58"/>
        <end position="83"/>
    </location>
</feature>
<gene>
    <name evidence="2" type="ORF">Syun_017753</name>
</gene>
<dbReference type="Proteomes" id="UP001420932">
    <property type="component" value="Unassembled WGS sequence"/>
</dbReference>
<proteinExistence type="predicted"/>
<sequence>MDCSVDRLLEKARIEVLIVAAAVAEQGRRVWEALLSMRLGDGGWDSTPTTMAIANEATMEEDDGEEGGGDGREKKVSGVDEKKGRAEDEFGGFEYLVIVY</sequence>
<name>A0AAP0J9T6_9MAGN</name>
<comment type="caution">
    <text evidence="2">The sequence shown here is derived from an EMBL/GenBank/DDBJ whole genome shotgun (WGS) entry which is preliminary data.</text>
</comment>
<reference evidence="2 3" key="1">
    <citation type="submission" date="2024-01" db="EMBL/GenBank/DDBJ databases">
        <title>Genome assemblies of Stephania.</title>
        <authorList>
            <person name="Yang L."/>
        </authorList>
    </citation>
    <scope>NUCLEOTIDE SEQUENCE [LARGE SCALE GENOMIC DNA]</scope>
    <source>
        <strain evidence="2">YNDBR</strain>
        <tissue evidence="2">Leaf</tissue>
    </source>
</reference>